<evidence type="ECO:0000313" key="2">
    <source>
        <dbReference type="EMBL" id="MBB4837017.1"/>
    </source>
</evidence>
<organism evidence="2 3">
    <name type="scientific">Sphingomonas kyeonggiensis</name>
    <dbReference type="NCBI Taxonomy" id="1268553"/>
    <lineage>
        <taxon>Bacteria</taxon>
        <taxon>Pseudomonadati</taxon>
        <taxon>Pseudomonadota</taxon>
        <taxon>Alphaproteobacteria</taxon>
        <taxon>Sphingomonadales</taxon>
        <taxon>Sphingomonadaceae</taxon>
        <taxon>Sphingomonas</taxon>
    </lineage>
</organism>
<feature type="domain" description="DUF4007" evidence="1">
    <location>
        <begin position="14"/>
        <end position="288"/>
    </location>
</feature>
<gene>
    <name evidence="2" type="ORF">HNP52_000068</name>
</gene>
<dbReference type="RefSeq" id="WP_184160877.1">
    <property type="nucleotide sequence ID" value="NZ_JACHLN010000001.1"/>
</dbReference>
<dbReference type="Pfam" id="PF13182">
    <property type="entry name" value="DUF4007"/>
    <property type="match status" value="1"/>
</dbReference>
<protein>
    <recommendedName>
        <fullName evidence="1">DUF4007 domain-containing protein</fullName>
    </recommendedName>
</protein>
<dbReference type="Proteomes" id="UP000575241">
    <property type="component" value="Unassembled WGS sequence"/>
</dbReference>
<comment type="caution">
    <text evidence="2">The sequence shown here is derived from an EMBL/GenBank/DDBJ whole genome shotgun (WGS) entry which is preliminary data.</text>
</comment>
<dbReference type="InterPro" id="IPR025248">
    <property type="entry name" value="DUF4007"/>
</dbReference>
<keyword evidence="3" id="KW-1185">Reference proteome</keyword>
<evidence type="ECO:0000313" key="3">
    <source>
        <dbReference type="Proteomes" id="UP000575241"/>
    </source>
</evidence>
<dbReference type="EMBL" id="JACHLN010000001">
    <property type="protein sequence ID" value="MBB4837017.1"/>
    <property type="molecule type" value="Genomic_DNA"/>
</dbReference>
<sequence>MRELIENIDLKLSFAGHETFPLRLLWLKKAHNAVAHGAPNRLFADPDAIARFGVGRNMALSMRFWADAVGTIHDDGQRLLPSEFGARLLADDGWDPYLEQAASLWAIHARLAADPRRTTTFFAFNALNVPDFEAATLQKQLEEVARARPTSRASAVTIKRDVEVFIRSYVSRRDMGGEDAAEPLLAELGLLRETRYGGHFEFVRGPKPTLPDGVFAYALERFWRAQAANAPAITVEQASYAVGSPGRIFKLDEHSVASRLMAMEALTDGAWRWTDTAGLRQLQRVASVDDLGMLATCYAGSLQ</sequence>
<dbReference type="AlphaFoldDB" id="A0A7W7NQR2"/>
<accession>A0A7W7NQR2</accession>
<proteinExistence type="predicted"/>
<evidence type="ECO:0000259" key="1">
    <source>
        <dbReference type="Pfam" id="PF13182"/>
    </source>
</evidence>
<name>A0A7W7NQR2_9SPHN</name>
<reference evidence="2 3" key="1">
    <citation type="submission" date="2020-08" db="EMBL/GenBank/DDBJ databases">
        <title>Functional genomics of gut bacteria from endangered species of beetles.</title>
        <authorList>
            <person name="Carlos-Shanley C."/>
        </authorList>
    </citation>
    <scope>NUCLEOTIDE SEQUENCE [LARGE SCALE GENOMIC DNA]</scope>
    <source>
        <strain evidence="2 3">S00224</strain>
    </source>
</reference>